<organism evidence="2 3">
    <name type="scientific">Echinimonas agarilytica</name>
    <dbReference type="NCBI Taxonomy" id="1215918"/>
    <lineage>
        <taxon>Bacteria</taxon>
        <taxon>Pseudomonadati</taxon>
        <taxon>Pseudomonadota</taxon>
        <taxon>Gammaproteobacteria</taxon>
        <taxon>Alteromonadales</taxon>
        <taxon>Echinimonadaceae</taxon>
        <taxon>Echinimonas</taxon>
    </lineage>
</organism>
<accession>A0AA42B996</accession>
<proteinExistence type="predicted"/>
<dbReference type="RefSeq" id="WP_251262819.1">
    <property type="nucleotide sequence ID" value="NZ_JAMQGP010000010.1"/>
</dbReference>
<feature type="domain" description="Thaumarchaeal output" evidence="1">
    <location>
        <begin position="122"/>
        <end position="301"/>
    </location>
</feature>
<reference evidence="2 3" key="1">
    <citation type="journal article" date="2013" name="Antonie Van Leeuwenhoek">
        <title>Echinimonas agarilytica gen. nov., sp. nov., a new gammaproteobacterium isolated from the sea urchin Strongylocentrotus intermedius.</title>
        <authorList>
            <person name="Nedashkovskaya O.I."/>
            <person name="Stenkova A.M."/>
            <person name="Zhukova N.V."/>
            <person name="Van Trappen S."/>
            <person name="Lee J.S."/>
            <person name="Kim S.B."/>
        </authorList>
    </citation>
    <scope>NUCLEOTIDE SEQUENCE [LARGE SCALE GENOMIC DNA]</scope>
    <source>
        <strain evidence="2 3">KMM 6351</strain>
    </source>
</reference>
<comment type="caution">
    <text evidence="2">The sequence shown here is derived from an EMBL/GenBank/DDBJ whole genome shotgun (WGS) entry which is preliminary data.</text>
</comment>
<evidence type="ECO:0000313" key="3">
    <source>
        <dbReference type="Proteomes" id="UP001165393"/>
    </source>
</evidence>
<gene>
    <name evidence="2" type="ORF">NAF29_16940</name>
</gene>
<name>A0AA42B996_9GAMM</name>
<protein>
    <recommendedName>
        <fullName evidence="1">Thaumarchaeal output domain-containing protein</fullName>
    </recommendedName>
</protein>
<dbReference type="Proteomes" id="UP001165393">
    <property type="component" value="Unassembled WGS sequence"/>
</dbReference>
<dbReference type="Pfam" id="PF18551">
    <property type="entry name" value="TackOD1"/>
    <property type="match status" value="1"/>
</dbReference>
<evidence type="ECO:0000259" key="1">
    <source>
        <dbReference type="Pfam" id="PF18551"/>
    </source>
</evidence>
<dbReference type="InterPro" id="IPR040572">
    <property type="entry name" value="TackOD1"/>
</dbReference>
<dbReference type="EMBL" id="JAMQGP010000010">
    <property type="protein sequence ID" value="MCM2681337.1"/>
    <property type="molecule type" value="Genomic_DNA"/>
</dbReference>
<keyword evidence="3" id="KW-1185">Reference proteome</keyword>
<dbReference type="AlphaFoldDB" id="A0AA42B996"/>
<evidence type="ECO:0000313" key="2">
    <source>
        <dbReference type="EMBL" id="MCM2681337.1"/>
    </source>
</evidence>
<sequence length="472" mass="53437">MADANEARILCIASSLEDAPHCLSVFRVSQCALGQSLDGVQEQIDGVVLIGLLAQDVEKYLNEIRLNRHTQLSLVYLQNCASSEQFYALYDGVVEDDSFQTFITHVARFRERRKELRTPEQPSLEDRLISYLFLSDERALMPIRELQASSVYHYPLLSLWDNSDDQHLWTSLLVRNSVLQNEQLLDRLRLCQNCDSGLLNYVDTCPNCQSIDIRSESAIHCFTCGHIADQAQFIRQGALACPNCLTNLKHIGTDYDRPLENHRCNECDHFFIDGQVVAQCYSCGTSNPIERLKQRSIYALKLGESGRIKARTGKANYLIPSAVGVALPKEQFSWTLSWLNRLAERYSEQNIHTEIRSEHSLLILNFSNLTSLIQLESELSLLNQLEAFSDRLRNLLRTTDICCQYNEHILMIMLPHTGQAGMEVIQDKVIKIGEAQSDSTLEVSIGTYFLPIQAIDDNAEQWLASVCSGALP</sequence>